<feature type="transmembrane region" description="Helical" evidence="1">
    <location>
        <begin position="87"/>
        <end position="105"/>
    </location>
</feature>
<comment type="caution">
    <text evidence="2">The sequence shown here is derived from an EMBL/GenBank/DDBJ whole genome shotgun (WGS) entry which is preliminary data.</text>
</comment>
<accession>A0A1F5KKE2</accession>
<protein>
    <recommendedName>
        <fullName evidence="4">Glycosyltransferase RgtA/B/C/D-like domain-containing protein</fullName>
    </recommendedName>
</protein>
<dbReference type="AlphaFoldDB" id="A0A1F5KKE2"/>
<dbReference type="Proteomes" id="UP000177328">
    <property type="component" value="Unassembled WGS sequence"/>
</dbReference>
<feature type="transmembrane region" description="Helical" evidence="1">
    <location>
        <begin position="317"/>
        <end position="334"/>
    </location>
</feature>
<keyword evidence="1" id="KW-0812">Transmembrane</keyword>
<dbReference type="EMBL" id="MFDD01000002">
    <property type="protein sequence ID" value="OGE41393.1"/>
    <property type="molecule type" value="Genomic_DNA"/>
</dbReference>
<reference evidence="2 3" key="1">
    <citation type="journal article" date="2016" name="Nat. Commun.">
        <title>Thousands of microbial genomes shed light on interconnected biogeochemical processes in an aquifer system.</title>
        <authorList>
            <person name="Anantharaman K."/>
            <person name="Brown C.T."/>
            <person name="Hug L.A."/>
            <person name="Sharon I."/>
            <person name="Castelle C.J."/>
            <person name="Probst A.J."/>
            <person name="Thomas B.C."/>
            <person name="Singh A."/>
            <person name="Wilkins M.J."/>
            <person name="Karaoz U."/>
            <person name="Brodie E.L."/>
            <person name="Williams K.H."/>
            <person name="Hubbard S.S."/>
            <person name="Banfield J.F."/>
        </authorList>
    </citation>
    <scope>NUCLEOTIDE SEQUENCE [LARGE SCALE GENOMIC DNA]</scope>
</reference>
<evidence type="ECO:0000313" key="2">
    <source>
        <dbReference type="EMBL" id="OGE41393.1"/>
    </source>
</evidence>
<feature type="transmembrane region" description="Helical" evidence="1">
    <location>
        <begin position="293"/>
        <end position="310"/>
    </location>
</feature>
<proteinExistence type="predicted"/>
<feature type="transmembrane region" description="Helical" evidence="1">
    <location>
        <begin position="167"/>
        <end position="194"/>
    </location>
</feature>
<organism evidence="2 3">
    <name type="scientific">Candidatus Daviesbacteria bacterium RIFCSPHIGHO2_02_FULL_43_12</name>
    <dbReference type="NCBI Taxonomy" id="1797776"/>
    <lineage>
        <taxon>Bacteria</taxon>
        <taxon>Candidatus Daviesiibacteriota</taxon>
    </lineage>
</organism>
<evidence type="ECO:0000256" key="1">
    <source>
        <dbReference type="SAM" id="Phobius"/>
    </source>
</evidence>
<keyword evidence="1" id="KW-0472">Membrane</keyword>
<feature type="transmembrane region" description="Helical" evidence="1">
    <location>
        <begin position="117"/>
        <end position="133"/>
    </location>
</feature>
<sequence length="474" mass="54715">MRPKLLSSYLLLTLLVLGLFTVFSFNLQASYLLSSDFSRDVDQALKITQGHLTIVGPWLNFKGLLAGPYYYYFLSIPLFLTSANPNSTLFVNALMFALSLGFFFLRMQKETTGLKGLLATLSLAFSFSFILAARTPGNGFSYLPLLLLVLTDFYTTKEYSFKQVGLLGIFSGLLVNTHPISSFVLVPIFIYFLFKNRLQFLVICLGLSLTYLPLLLFELLHNFQILKSFITPDFNQTNSLGNFSSHQSIFLVLKLNIQTIFVFLDRQFILPSILTIISIITFSVITFKKSQLFIIFHLLCSLVLFIVLLPKTAEFHYSLPFGLLILFLFAFVIARSSLYLLLSLIIILEIFFFPFDLFKPSARNFVTIEKRVNFILAQNIIDKEPSLNVIRFSDSNSFLPIGQEYRFFLRRAGYKVDSEYEYPKSKQLVIFAEYPQFDITKFRTWETSQFGNDYLRNYKQYTLEETSIYVVKKF</sequence>
<feature type="transmembrane region" description="Helical" evidence="1">
    <location>
        <begin position="340"/>
        <end position="358"/>
    </location>
</feature>
<name>A0A1F5KKE2_9BACT</name>
<evidence type="ECO:0000313" key="3">
    <source>
        <dbReference type="Proteomes" id="UP000177328"/>
    </source>
</evidence>
<gene>
    <name evidence="2" type="ORF">A3D25_02605</name>
</gene>
<feature type="transmembrane region" description="Helical" evidence="1">
    <location>
        <begin position="200"/>
        <end position="220"/>
    </location>
</feature>
<keyword evidence="1" id="KW-1133">Transmembrane helix</keyword>
<evidence type="ECO:0008006" key="4">
    <source>
        <dbReference type="Google" id="ProtNLM"/>
    </source>
</evidence>
<feature type="transmembrane region" description="Helical" evidence="1">
    <location>
        <begin position="268"/>
        <end position="287"/>
    </location>
</feature>